<keyword evidence="3" id="KW-1185">Reference proteome</keyword>
<evidence type="ECO:0000256" key="1">
    <source>
        <dbReference type="SAM" id="MobiDB-lite"/>
    </source>
</evidence>
<comment type="caution">
    <text evidence="2">The sequence shown here is derived from an EMBL/GenBank/DDBJ whole genome shotgun (WGS) entry which is preliminary data.</text>
</comment>
<evidence type="ECO:0000313" key="2">
    <source>
        <dbReference type="EMBL" id="TNN45149.1"/>
    </source>
</evidence>
<sequence>MFLYHTPRSSHKKNKHPTVLRSHSAFWSLRTCAASQQDFNGPLDLLTSKASGYLCLFSDVRRENVDVFSILRHGEGLVSDRDVVIKTLRDLLPLADGNPVARLQEVALPQVTSPLHPDVLTRDQRRTAHAPPSTRHIQPPNIISCSSRRRGEGRMELSVTGVMILSDALHVRPAEVSSWRAPGRLGGGGDSKKSGVGVVVAGVGGSTSTADGRNKRMREGMGGGRKSGINERLSSNEEGLRREDDQDGETATD</sequence>
<protein>
    <submittedName>
        <fullName evidence="2">Uncharacterized protein</fullName>
    </submittedName>
</protein>
<evidence type="ECO:0000313" key="3">
    <source>
        <dbReference type="Proteomes" id="UP000314294"/>
    </source>
</evidence>
<organism evidence="2 3">
    <name type="scientific">Liparis tanakae</name>
    <name type="common">Tanaka's snailfish</name>
    <dbReference type="NCBI Taxonomy" id="230148"/>
    <lineage>
        <taxon>Eukaryota</taxon>
        <taxon>Metazoa</taxon>
        <taxon>Chordata</taxon>
        <taxon>Craniata</taxon>
        <taxon>Vertebrata</taxon>
        <taxon>Euteleostomi</taxon>
        <taxon>Actinopterygii</taxon>
        <taxon>Neopterygii</taxon>
        <taxon>Teleostei</taxon>
        <taxon>Neoteleostei</taxon>
        <taxon>Acanthomorphata</taxon>
        <taxon>Eupercaria</taxon>
        <taxon>Perciformes</taxon>
        <taxon>Cottioidei</taxon>
        <taxon>Cottales</taxon>
        <taxon>Liparidae</taxon>
        <taxon>Liparis</taxon>
    </lineage>
</organism>
<dbReference type="EMBL" id="SRLO01000864">
    <property type="protein sequence ID" value="TNN45149.1"/>
    <property type="molecule type" value="Genomic_DNA"/>
</dbReference>
<proteinExistence type="predicted"/>
<feature type="region of interest" description="Disordered" evidence="1">
    <location>
        <begin position="202"/>
        <end position="253"/>
    </location>
</feature>
<reference evidence="2 3" key="1">
    <citation type="submission" date="2019-03" db="EMBL/GenBank/DDBJ databases">
        <title>First draft genome of Liparis tanakae, snailfish: a comprehensive survey of snailfish specific genes.</title>
        <authorList>
            <person name="Kim W."/>
            <person name="Song I."/>
            <person name="Jeong J.-H."/>
            <person name="Kim D."/>
            <person name="Kim S."/>
            <person name="Ryu S."/>
            <person name="Song J.Y."/>
            <person name="Lee S.K."/>
        </authorList>
    </citation>
    <scope>NUCLEOTIDE SEQUENCE [LARGE SCALE GENOMIC DNA]</scope>
    <source>
        <tissue evidence="2">Muscle</tissue>
    </source>
</reference>
<dbReference type="Proteomes" id="UP000314294">
    <property type="component" value="Unassembled WGS sequence"/>
</dbReference>
<dbReference type="AlphaFoldDB" id="A0A4Z2FVD7"/>
<name>A0A4Z2FVD7_9TELE</name>
<feature type="compositionally biased region" description="Basic and acidic residues" evidence="1">
    <location>
        <begin position="234"/>
        <end position="244"/>
    </location>
</feature>
<gene>
    <name evidence="2" type="ORF">EYF80_044645</name>
</gene>
<accession>A0A4Z2FVD7</accession>